<dbReference type="EMBL" id="QXWZ01000032">
    <property type="protein sequence ID" value="NBI80095.1"/>
    <property type="molecule type" value="Genomic_DNA"/>
</dbReference>
<dbReference type="SUPFAM" id="SSF48008">
    <property type="entry name" value="GntR ligand-binding domain-like"/>
    <property type="match status" value="1"/>
</dbReference>
<gene>
    <name evidence="5" type="ORF">D3Z39_14735</name>
    <name evidence="6" type="ORF">FMM72_02375</name>
</gene>
<dbReference type="PROSITE" id="PS50949">
    <property type="entry name" value="HTH_GNTR"/>
    <property type="match status" value="1"/>
</dbReference>
<evidence type="ECO:0000259" key="4">
    <source>
        <dbReference type="PROSITE" id="PS50949"/>
    </source>
</evidence>
<keyword evidence="1" id="KW-0805">Transcription regulation</keyword>
<evidence type="ECO:0000313" key="7">
    <source>
        <dbReference type="Proteomes" id="UP000446348"/>
    </source>
</evidence>
<evidence type="ECO:0000313" key="5">
    <source>
        <dbReference type="EMBL" id="NBI80095.1"/>
    </source>
</evidence>
<dbReference type="CDD" id="cd07377">
    <property type="entry name" value="WHTH_GntR"/>
    <property type="match status" value="1"/>
</dbReference>
<dbReference type="GO" id="GO:0003700">
    <property type="term" value="F:DNA-binding transcription factor activity"/>
    <property type="evidence" value="ECO:0007669"/>
    <property type="project" value="InterPro"/>
</dbReference>
<accession>A0A845SMG8</accession>
<comment type="caution">
    <text evidence="6">The sequence shown here is derived from an EMBL/GenBank/DDBJ whole genome shotgun (WGS) entry which is preliminary data.</text>
</comment>
<dbReference type="AlphaFoldDB" id="A0A845SMG8"/>
<dbReference type="InterPro" id="IPR036388">
    <property type="entry name" value="WH-like_DNA-bd_sf"/>
</dbReference>
<dbReference type="InterPro" id="IPR000524">
    <property type="entry name" value="Tscrpt_reg_HTH_GntR"/>
</dbReference>
<reference evidence="6 8" key="2">
    <citation type="submission" date="2019-06" db="EMBL/GenBank/DDBJ databases">
        <title>Draft genome sequences of 15 bacterial species constituting the stable defined intestinal microbiota of the GM15 gnotobiotic mouse model.</title>
        <authorList>
            <person name="Elie C."/>
            <person name="Mathieu A."/>
            <person name="Saliou A."/>
            <person name="Darnaud M."/>
            <person name="Leulier F."/>
            <person name="Tamellini A."/>
        </authorList>
    </citation>
    <scope>NUCLEOTIDE SEQUENCE [LARGE SCALE GENOMIC DNA]</scope>
    <source>
        <strain evidence="6 8">JM4-15</strain>
    </source>
</reference>
<evidence type="ECO:0000256" key="3">
    <source>
        <dbReference type="ARBA" id="ARBA00023163"/>
    </source>
</evidence>
<evidence type="ECO:0000313" key="6">
    <source>
        <dbReference type="EMBL" id="NDO38099.1"/>
    </source>
</evidence>
<dbReference type="Gene3D" id="1.20.120.530">
    <property type="entry name" value="GntR ligand-binding domain-like"/>
    <property type="match status" value="1"/>
</dbReference>
<feature type="domain" description="HTH gntR-type" evidence="4">
    <location>
        <begin position="17"/>
        <end position="85"/>
    </location>
</feature>
<keyword evidence="2" id="KW-0238">DNA-binding</keyword>
<dbReference type="RefSeq" id="WP_160210796.1">
    <property type="nucleotide sequence ID" value="NZ_JANJZM010000007.1"/>
</dbReference>
<dbReference type="Pfam" id="PF07729">
    <property type="entry name" value="FCD"/>
    <property type="match status" value="1"/>
</dbReference>
<dbReference type="SUPFAM" id="SSF46785">
    <property type="entry name" value="Winged helix' DNA-binding domain"/>
    <property type="match status" value="1"/>
</dbReference>
<dbReference type="GO" id="GO:0003677">
    <property type="term" value="F:DNA binding"/>
    <property type="evidence" value="ECO:0007669"/>
    <property type="project" value="UniProtKB-KW"/>
</dbReference>
<keyword evidence="3" id="KW-0804">Transcription</keyword>
<dbReference type="PANTHER" id="PTHR43537">
    <property type="entry name" value="TRANSCRIPTIONAL REGULATOR, GNTR FAMILY"/>
    <property type="match status" value="1"/>
</dbReference>
<sequence length="256" mass="29321">MIEPHGPARRKLKINRTSIVDQVCQSIKQDIVDGAWSSGDKLPSEAEFAETFGVNRLSVRMALQKLNTLGIIETRVGEGSFVCDFSLKPVLSELTVFYEGEDKYHDVRQLRNLLESECLCVAMKSATDAEKQKLKEALDNYDQYSNIYNEDIDDPQRLEQVVDADFNFHYQIIKMSHNELYKDIYYMVQQLIRSHITKMISTRAHRRQEQGLPPIGENDLHFRIYQCVLQADTDGSREAVEGLLGIVSVPGLDEFE</sequence>
<name>A0A845SMG8_9FIRM</name>
<dbReference type="EMBL" id="VIQT01000005">
    <property type="protein sequence ID" value="NDO38099.1"/>
    <property type="molecule type" value="Genomic_DNA"/>
</dbReference>
<dbReference type="InterPro" id="IPR036390">
    <property type="entry name" value="WH_DNA-bd_sf"/>
</dbReference>
<dbReference type="PRINTS" id="PR00035">
    <property type="entry name" value="HTHGNTR"/>
</dbReference>
<protein>
    <submittedName>
        <fullName evidence="6">FadR family transcriptional regulator</fullName>
    </submittedName>
</protein>
<dbReference type="Proteomes" id="UP000446348">
    <property type="component" value="Unassembled WGS sequence"/>
</dbReference>
<proteinExistence type="predicted"/>
<dbReference type="SMART" id="SM00345">
    <property type="entry name" value="HTH_GNTR"/>
    <property type="match status" value="1"/>
</dbReference>
<organism evidence="6 8">
    <name type="scientific">Anaerotruncus colihominis</name>
    <dbReference type="NCBI Taxonomy" id="169435"/>
    <lineage>
        <taxon>Bacteria</taxon>
        <taxon>Bacillati</taxon>
        <taxon>Bacillota</taxon>
        <taxon>Clostridia</taxon>
        <taxon>Eubacteriales</taxon>
        <taxon>Oscillospiraceae</taxon>
        <taxon>Anaerotruncus</taxon>
    </lineage>
</organism>
<dbReference type="InterPro" id="IPR008920">
    <property type="entry name" value="TF_FadR/GntR_C"/>
</dbReference>
<evidence type="ECO:0000256" key="2">
    <source>
        <dbReference type="ARBA" id="ARBA00023125"/>
    </source>
</evidence>
<dbReference type="Proteomes" id="UP000462501">
    <property type="component" value="Unassembled WGS sequence"/>
</dbReference>
<evidence type="ECO:0000256" key="1">
    <source>
        <dbReference type="ARBA" id="ARBA00023015"/>
    </source>
</evidence>
<evidence type="ECO:0000313" key="8">
    <source>
        <dbReference type="Proteomes" id="UP000462501"/>
    </source>
</evidence>
<dbReference type="InterPro" id="IPR011711">
    <property type="entry name" value="GntR_C"/>
</dbReference>
<dbReference type="Pfam" id="PF00392">
    <property type="entry name" value="GntR"/>
    <property type="match status" value="1"/>
</dbReference>
<dbReference type="SMART" id="SM00895">
    <property type="entry name" value="FCD"/>
    <property type="match status" value="1"/>
</dbReference>
<dbReference type="OrthoDB" id="9799482at2"/>
<dbReference type="Gene3D" id="1.10.10.10">
    <property type="entry name" value="Winged helix-like DNA-binding domain superfamily/Winged helix DNA-binding domain"/>
    <property type="match status" value="1"/>
</dbReference>
<reference evidence="5 7" key="1">
    <citation type="submission" date="2018-08" db="EMBL/GenBank/DDBJ databases">
        <title>Murine metabolic-syndrome-specific gut microbial biobank.</title>
        <authorList>
            <person name="Liu C."/>
        </authorList>
    </citation>
    <scope>NUCLEOTIDE SEQUENCE [LARGE SCALE GENOMIC DNA]</scope>
    <source>
        <strain evidence="5 7">X69</strain>
    </source>
</reference>
<dbReference type="PANTHER" id="PTHR43537:SF5">
    <property type="entry name" value="UXU OPERON TRANSCRIPTIONAL REGULATOR"/>
    <property type="match status" value="1"/>
</dbReference>